<evidence type="ECO:0000256" key="4">
    <source>
        <dbReference type="ARBA" id="ARBA00023002"/>
    </source>
</evidence>
<protein>
    <submittedName>
        <fullName evidence="8">Cytochrome p450 704c1</fullName>
    </submittedName>
</protein>
<evidence type="ECO:0000256" key="3">
    <source>
        <dbReference type="ARBA" id="ARBA00022723"/>
    </source>
</evidence>
<comment type="cofactor">
    <cofactor evidence="1 6">
        <name>heme</name>
        <dbReference type="ChEBI" id="CHEBI:30413"/>
    </cofactor>
</comment>
<proteinExistence type="inferred from homology"/>
<dbReference type="Proteomes" id="UP000653305">
    <property type="component" value="Unassembled WGS sequence"/>
</dbReference>
<dbReference type="SUPFAM" id="SSF48264">
    <property type="entry name" value="Cytochrome P450"/>
    <property type="match status" value="1"/>
</dbReference>
<evidence type="ECO:0000313" key="9">
    <source>
        <dbReference type="Proteomes" id="UP000653305"/>
    </source>
</evidence>
<organism evidence="8 9">
    <name type="scientific">Phtheirospermum japonicum</name>
    <dbReference type="NCBI Taxonomy" id="374723"/>
    <lineage>
        <taxon>Eukaryota</taxon>
        <taxon>Viridiplantae</taxon>
        <taxon>Streptophyta</taxon>
        <taxon>Embryophyta</taxon>
        <taxon>Tracheophyta</taxon>
        <taxon>Spermatophyta</taxon>
        <taxon>Magnoliopsida</taxon>
        <taxon>eudicotyledons</taxon>
        <taxon>Gunneridae</taxon>
        <taxon>Pentapetalae</taxon>
        <taxon>asterids</taxon>
        <taxon>lamiids</taxon>
        <taxon>Lamiales</taxon>
        <taxon>Orobanchaceae</taxon>
        <taxon>Orobanchaceae incertae sedis</taxon>
        <taxon>Phtheirospermum</taxon>
    </lineage>
</organism>
<evidence type="ECO:0000256" key="2">
    <source>
        <dbReference type="ARBA" id="ARBA00010617"/>
    </source>
</evidence>
<keyword evidence="9" id="KW-1185">Reference proteome</keyword>
<dbReference type="EMBL" id="BMAC01000419">
    <property type="protein sequence ID" value="GFP96075.1"/>
    <property type="molecule type" value="Genomic_DNA"/>
</dbReference>
<evidence type="ECO:0000313" key="8">
    <source>
        <dbReference type="EMBL" id="GFP96075.1"/>
    </source>
</evidence>
<dbReference type="GO" id="GO:0005506">
    <property type="term" value="F:iron ion binding"/>
    <property type="evidence" value="ECO:0007669"/>
    <property type="project" value="InterPro"/>
</dbReference>
<dbReference type="PROSITE" id="PS00086">
    <property type="entry name" value="CYTOCHROME_P450"/>
    <property type="match status" value="1"/>
</dbReference>
<dbReference type="InterPro" id="IPR017972">
    <property type="entry name" value="Cyt_P450_CS"/>
</dbReference>
<dbReference type="InterPro" id="IPR002403">
    <property type="entry name" value="Cyt_P450_E_grp-IV"/>
</dbReference>
<dbReference type="InterPro" id="IPR036396">
    <property type="entry name" value="Cyt_P450_sf"/>
</dbReference>
<keyword evidence="7" id="KW-0503">Monooxygenase</keyword>
<keyword evidence="4 7" id="KW-0560">Oxidoreductase</keyword>
<feature type="binding site" description="axial binding residue" evidence="6">
    <location>
        <position position="93"/>
    </location>
    <ligand>
        <name>heme</name>
        <dbReference type="ChEBI" id="CHEBI:30413"/>
    </ligand>
    <ligandPart>
        <name>Fe</name>
        <dbReference type="ChEBI" id="CHEBI:18248"/>
    </ligandPart>
</feature>
<evidence type="ECO:0000256" key="6">
    <source>
        <dbReference type="PIRSR" id="PIRSR602403-1"/>
    </source>
</evidence>
<name>A0A830CLX1_9LAMI</name>
<gene>
    <name evidence="8" type="ORF">PHJA_001751600</name>
</gene>
<accession>A0A830CLX1</accession>
<keyword evidence="3 6" id="KW-0479">Metal-binding</keyword>
<evidence type="ECO:0000256" key="5">
    <source>
        <dbReference type="ARBA" id="ARBA00023004"/>
    </source>
</evidence>
<dbReference type="Gene3D" id="1.10.630.10">
    <property type="entry name" value="Cytochrome P450"/>
    <property type="match status" value="1"/>
</dbReference>
<dbReference type="GO" id="GO:0006629">
    <property type="term" value="P:lipid metabolic process"/>
    <property type="evidence" value="ECO:0007669"/>
    <property type="project" value="UniProtKB-ARBA"/>
</dbReference>
<dbReference type="PANTHER" id="PTHR24296">
    <property type="entry name" value="CYTOCHROME P450"/>
    <property type="match status" value="1"/>
</dbReference>
<keyword evidence="5 6" id="KW-0408">Iron</keyword>
<reference evidence="8" key="1">
    <citation type="submission" date="2020-07" db="EMBL/GenBank/DDBJ databases">
        <title>Ethylene signaling mediates host invasion by parasitic plants.</title>
        <authorList>
            <person name="Yoshida S."/>
        </authorList>
    </citation>
    <scope>NUCLEOTIDE SEQUENCE</scope>
    <source>
        <strain evidence="8">Okayama</strain>
    </source>
</reference>
<dbReference type="OrthoDB" id="1470350at2759"/>
<dbReference type="AlphaFoldDB" id="A0A830CLX1"/>
<comment type="caution">
    <text evidence="8">The sequence shown here is derived from an EMBL/GenBank/DDBJ whole genome shotgun (WGS) entry which is preliminary data.</text>
</comment>
<keyword evidence="6 7" id="KW-0349">Heme</keyword>
<evidence type="ECO:0000256" key="1">
    <source>
        <dbReference type="ARBA" id="ARBA00001971"/>
    </source>
</evidence>
<dbReference type="GO" id="GO:0004497">
    <property type="term" value="F:monooxygenase activity"/>
    <property type="evidence" value="ECO:0007669"/>
    <property type="project" value="UniProtKB-KW"/>
</dbReference>
<comment type="similarity">
    <text evidence="2 7">Belongs to the cytochrome P450 family.</text>
</comment>
<dbReference type="PRINTS" id="PR00385">
    <property type="entry name" value="P450"/>
</dbReference>
<evidence type="ECO:0000256" key="7">
    <source>
        <dbReference type="RuleBase" id="RU000461"/>
    </source>
</evidence>
<dbReference type="Pfam" id="PF00067">
    <property type="entry name" value="p450"/>
    <property type="match status" value="1"/>
</dbReference>
<dbReference type="GO" id="GO:0016705">
    <property type="term" value="F:oxidoreductase activity, acting on paired donors, with incorporation or reduction of molecular oxygen"/>
    <property type="evidence" value="ECO:0007669"/>
    <property type="project" value="InterPro"/>
</dbReference>
<dbReference type="GO" id="GO:0020037">
    <property type="term" value="F:heme binding"/>
    <property type="evidence" value="ECO:0007669"/>
    <property type="project" value="InterPro"/>
</dbReference>
<dbReference type="InterPro" id="IPR001128">
    <property type="entry name" value="Cyt_P450"/>
</dbReference>
<dbReference type="PRINTS" id="PR00465">
    <property type="entry name" value="EP450IV"/>
</dbReference>
<sequence length="176" mass="20297">MHYLHATLTETLRLYPAVPVDGRCAETDDTLPDGFKLKKGDGVYYMAYAMGRMTHVWGDDAEEFKPERWIKNGIFQSESPFKFFSFHVGPRTCLGKDFAHRQMKIVSAALVHFFRFRLSDETKDVTYRTMFTLHIKKFVYDIEFGIPTIMDVKFGRKGYSIASKTLELDSSLARVG</sequence>